<dbReference type="EMBL" id="RWGY01000005">
    <property type="protein sequence ID" value="TVU42088.1"/>
    <property type="molecule type" value="Genomic_DNA"/>
</dbReference>
<dbReference type="AlphaFoldDB" id="A0A5J9W1P2"/>
<keyword evidence="3" id="KW-1185">Reference proteome</keyword>
<accession>A0A5J9W1P2</accession>
<organism evidence="2 3">
    <name type="scientific">Eragrostis curvula</name>
    <name type="common">weeping love grass</name>
    <dbReference type="NCBI Taxonomy" id="38414"/>
    <lineage>
        <taxon>Eukaryota</taxon>
        <taxon>Viridiplantae</taxon>
        <taxon>Streptophyta</taxon>
        <taxon>Embryophyta</taxon>
        <taxon>Tracheophyta</taxon>
        <taxon>Spermatophyta</taxon>
        <taxon>Magnoliopsida</taxon>
        <taxon>Liliopsida</taxon>
        <taxon>Poales</taxon>
        <taxon>Poaceae</taxon>
        <taxon>PACMAD clade</taxon>
        <taxon>Chloridoideae</taxon>
        <taxon>Eragrostideae</taxon>
        <taxon>Eragrostidinae</taxon>
        <taxon>Eragrostis</taxon>
    </lineage>
</organism>
<reference evidence="2 3" key="1">
    <citation type="journal article" date="2019" name="Sci. Rep.">
        <title>A high-quality genome of Eragrostis curvula grass provides insights into Poaceae evolution and supports new strategies to enhance forage quality.</title>
        <authorList>
            <person name="Carballo J."/>
            <person name="Santos B.A.C.M."/>
            <person name="Zappacosta D."/>
            <person name="Garbus I."/>
            <person name="Selva J.P."/>
            <person name="Gallo C.A."/>
            <person name="Diaz A."/>
            <person name="Albertini E."/>
            <person name="Caccamo M."/>
            <person name="Echenique V."/>
        </authorList>
    </citation>
    <scope>NUCLEOTIDE SEQUENCE [LARGE SCALE GENOMIC DNA]</scope>
    <source>
        <strain evidence="3">cv. Victoria</strain>
        <tissue evidence="2">Leaf</tissue>
    </source>
</reference>
<evidence type="ECO:0000256" key="1">
    <source>
        <dbReference type="SAM" id="MobiDB-lite"/>
    </source>
</evidence>
<comment type="caution">
    <text evidence="2">The sequence shown here is derived from an EMBL/GenBank/DDBJ whole genome shotgun (WGS) entry which is preliminary data.</text>
</comment>
<feature type="compositionally biased region" description="Basic and acidic residues" evidence="1">
    <location>
        <begin position="102"/>
        <end position="116"/>
    </location>
</feature>
<feature type="region of interest" description="Disordered" evidence="1">
    <location>
        <begin position="40"/>
        <end position="116"/>
    </location>
</feature>
<proteinExistence type="predicted"/>
<dbReference type="Gramene" id="TVU42088">
    <property type="protein sequence ID" value="TVU42088"/>
    <property type="gene ID" value="EJB05_08475"/>
</dbReference>
<dbReference type="Proteomes" id="UP000324897">
    <property type="component" value="Unassembled WGS sequence"/>
</dbReference>
<gene>
    <name evidence="2" type="ORF">EJB05_08475</name>
</gene>
<feature type="compositionally biased region" description="Pro residues" evidence="1">
    <location>
        <begin position="8"/>
        <end position="23"/>
    </location>
</feature>
<name>A0A5J9W1P2_9POAL</name>
<evidence type="ECO:0000313" key="3">
    <source>
        <dbReference type="Proteomes" id="UP000324897"/>
    </source>
</evidence>
<feature type="region of interest" description="Disordered" evidence="1">
    <location>
        <begin position="1"/>
        <end position="26"/>
    </location>
</feature>
<sequence>MLSSPSLRPSPPPLLAPCPPPTPVSNDAVAWELQKWSGWTELPKGMDGRNSRVLRPGGAQDPSRRLRRRSTSMPLVATRCRAARGATPSSGSLAMPCQRVHAQRENSTKDNFGKSRQTKDTMLNGLLKLRSSSPATSLFSFVLYMSNLG</sequence>
<evidence type="ECO:0000313" key="2">
    <source>
        <dbReference type="EMBL" id="TVU42088.1"/>
    </source>
</evidence>
<protein>
    <submittedName>
        <fullName evidence="2">Uncharacterized protein</fullName>
    </submittedName>
</protein>